<name>A0A0C7N3A7_9SACH</name>
<comment type="similarity">
    <text evidence="3">Belongs to the cysteine synthase/cystathionine beta-synthase family.</text>
</comment>
<organism evidence="14 15">
    <name type="scientific">Lachancea lanzarotensis</name>
    <dbReference type="NCBI Taxonomy" id="1245769"/>
    <lineage>
        <taxon>Eukaryota</taxon>
        <taxon>Fungi</taxon>
        <taxon>Dikarya</taxon>
        <taxon>Ascomycota</taxon>
        <taxon>Saccharomycotina</taxon>
        <taxon>Saccharomycetes</taxon>
        <taxon>Saccharomycetales</taxon>
        <taxon>Saccharomycetaceae</taxon>
        <taxon>Lachancea</taxon>
    </lineage>
</organism>
<gene>
    <name evidence="14" type="ORF">LALA0_S02e05336g</name>
</gene>
<evidence type="ECO:0000259" key="13">
    <source>
        <dbReference type="Pfam" id="PF00291"/>
    </source>
</evidence>
<evidence type="ECO:0000256" key="3">
    <source>
        <dbReference type="ARBA" id="ARBA00007103"/>
    </source>
</evidence>
<accession>A0A0C7N3A7</accession>
<evidence type="ECO:0000256" key="2">
    <source>
        <dbReference type="ARBA" id="ARBA00004572"/>
    </source>
</evidence>
<dbReference type="STRING" id="1245769.A0A0C7N3A7"/>
<comment type="catalytic activity">
    <reaction evidence="11">
        <text>O-acetyl-L-serine + hydrogen sulfide = L-cysteine + acetate</text>
        <dbReference type="Rhea" id="RHEA:14829"/>
        <dbReference type="ChEBI" id="CHEBI:29919"/>
        <dbReference type="ChEBI" id="CHEBI:30089"/>
        <dbReference type="ChEBI" id="CHEBI:35235"/>
        <dbReference type="ChEBI" id="CHEBI:58340"/>
        <dbReference type="EC" id="2.5.1.47"/>
    </reaction>
</comment>
<dbReference type="PANTHER" id="PTHR10314">
    <property type="entry name" value="CYSTATHIONINE BETA-SYNTHASE"/>
    <property type="match status" value="1"/>
</dbReference>
<evidence type="ECO:0000256" key="11">
    <source>
        <dbReference type="ARBA" id="ARBA00047931"/>
    </source>
</evidence>
<dbReference type="GO" id="GO:0005741">
    <property type="term" value="C:mitochondrial outer membrane"/>
    <property type="evidence" value="ECO:0007669"/>
    <property type="project" value="UniProtKB-SubCell"/>
</dbReference>
<keyword evidence="8" id="KW-1133">Transmembrane helix</keyword>
<dbReference type="InterPro" id="IPR001926">
    <property type="entry name" value="TrpB-like_PALP"/>
</dbReference>
<reference evidence="14 15" key="1">
    <citation type="submission" date="2014-12" db="EMBL/GenBank/DDBJ databases">
        <authorList>
            <person name="Neuveglise Cecile"/>
        </authorList>
    </citation>
    <scope>NUCLEOTIDE SEQUENCE [LARGE SCALE GENOMIC DNA]</scope>
    <source>
        <strain evidence="14 15">CBS 12615</strain>
    </source>
</reference>
<dbReference type="GeneID" id="34684451"/>
<dbReference type="CDD" id="cd01561">
    <property type="entry name" value="CBS_like"/>
    <property type="match status" value="1"/>
</dbReference>
<dbReference type="AlphaFoldDB" id="A0A0C7N3A7"/>
<keyword evidence="6" id="KW-0812">Transmembrane</keyword>
<dbReference type="Proteomes" id="UP000054304">
    <property type="component" value="Unassembled WGS sequence"/>
</dbReference>
<evidence type="ECO:0000256" key="12">
    <source>
        <dbReference type="ARBA" id="ARBA00078545"/>
    </source>
</evidence>
<evidence type="ECO:0000256" key="8">
    <source>
        <dbReference type="ARBA" id="ARBA00022989"/>
    </source>
</evidence>
<dbReference type="InterPro" id="IPR050214">
    <property type="entry name" value="Cys_Synth/Cystath_Beta-Synth"/>
</dbReference>
<dbReference type="InterPro" id="IPR036052">
    <property type="entry name" value="TrpB-like_PALP_sf"/>
</dbReference>
<evidence type="ECO:0000313" key="15">
    <source>
        <dbReference type="Proteomes" id="UP000054304"/>
    </source>
</evidence>
<dbReference type="SUPFAM" id="SSF53686">
    <property type="entry name" value="Tryptophan synthase beta subunit-like PLP-dependent enzymes"/>
    <property type="match status" value="1"/>
</dbReference>
<dbReference type="GO" id="GO:0006535">
    <property type="term" value="P:cysteine biosynthetic process from serine"/>
    <property type="evidence" value="ECO:0007669"/>
    <property type="project" value="InterPro"/>
</dbReference>
<dbReference type="RefSeq" id="XP_022627275.1">
    <property type="nucleotide sequence ID" value="XM_022773783.1"/>
</dbReference>
<comment type="subcellular location">
    <subcellularLocation>
        <location evidence="2">Mitochondrion outer membrane</location>
        <topology evidence="2">Single-pass membrane protein</topology>
    </subcellularLocation>
</comment>
<dbReference type="HOGENOM" id="CLU_021018_1_0_1"/>
<dbReference type="GO" id="GO:0004124">
    <property type="term" value="F:cysteine synthase activity"/>
    <property type="evidence" value="ECO:0007669"/>
    <property type="project" value="UniProtKB-EC"/>
</dbReference>
<keyword evidence="7" id="KW-1000">Mitochondrion outer membrane</keyword>
<evidence type="ECO:0000256" key="9">
    <source>
        <dbReference type="ARBA" id="ARBA00023128"/>
    </source>
</evidence>
<evidence type="ECO:0000256" key="4">
    <source>
        <dbReference type="ARBA" id="ARBA00012681"/>
    </source>
</evidence>
<keyword evidence="5" id="KW-0808">Transferase</keyword>
<feature type="domain" description="Tryptophan synthase beta chain-like PALP" evidence="13">
    <location>
        <begin position="45"/>
        <end position="360"/>
    </location>
</feature>
<evidence type="ECO:0000256" key="5">
    <source>
        <dbReference type="ARBA" id="ARBA00022679"/>
    </source>
</evidence>
<dbReference type="FunFam" id="3.40.50.1100:FF:000096">
    <property type="entry name" value="Related to cysteine synthase"/>
    <property type="match status" value="1"/>
</dbReference>
<proteinExistence type="inferred from homology"/>
<sequence length="389" mass="41688">MADSLNWNKWVTVSAGLVTLASLYSAVKASTKLSTLSPPRHSVAELIGNTPMVKIESLSKATGCEVYAKMELSNPGGSAKDRVALGIIRAAERQGLLRPGSPDVVFEGTSGSTGISIATICNALGYKAHISLPDDTSIEKLSLLESLGAQINKVRPAGIVDPEQYVNAAQKACDNLNNTQQTEARGVFADQFENDANWRVHFNGTGPEIYKQLNGRIDAFIAGCGTGGTIAGVSKYLHGKLGAKLKVVLADPQGSGFYNRIKFGVMYDRVEQEGTRRRHQVDTIVEGIGLNRLTHNFNQGEAYIDDAVRVTDGQAIRMAKYLSVNDGLFIGSSTAINAVAAVKVAETLKPGSRIVLIACDSGSRHLSKFWKEALKVDAGIQLQEVLQEV</sequence>
<keyword evidence="9" id="KW-0496">Mitochondrion</keyword>
<keyword evidence="15" id="KW-1185">Reference proteome</keyword>
<evidence type="ECO:0000256" key="6">
    <source>
        <dbReference type="ARBA" id="ARBA00022692"/>
    </source>
</evidence>
<dbReference type="Pfam" id="PF00291">
    <property type="entry name" value="PALP"/>
    <property type="match status" value="1"/>
</dbReference>
<evidence type="ECO:0000256" key="10">
    <source>
        <dbReference type="ARBA" id="ARBA00023136"/>
    </source>
</evidence>
<dbReference type="EMBL" id="LN736361">
    <property type="protein sequence ID" value="CEP61037.1"/>
    <property type="molecule type" value="Genomic_DNA"/>
</dbReference>
<protein>
    <recommendedName>
        <fullName evidence="4">cysteine synthase</fullName>
        <ecNumber evidence="4">2.5.1.47</ecNumber>
    </recommendedName>
    <alternativeName>
        <fullName evidence="12">Cysteine synthase-like protein</fullName>
    </alternativeName>
</protein>
<keyword evidence="10" id="KW-0472">Membrane</keyword>
<evidence type="ECO:0000256" key="7">
    <source>
        <dbReference type="ARBA" id="ARBA00022787"/>
    </source>
</evidence>
<evidence type="ECO:0000313" key="14">
    <source>
        <dbReference type="EMBL" id="CEP61037.1"/>
    </source>
</evidence>
<dbReference type="InterPro" id="IPR001216">
    <property type="entry name" value="P-phosphate_BS"/>
</dbReference>
<evidence type="ECO:0000256" key="1">
    <source>
        <dbReference type="ARBA" id="ARBA00001933"/>
    </source>
</evidence>
<dbReference type="EC" id="2.5.1.47" evidence="4"/>
<dbReference type="OrthoDB" id="10259545at2759"/>
<dbReference type="Gene3D" id="3.40.50.1100">
    <property type="match status" value="2"/>
</dbReference>
<comment type="cofactor">
    <cofactor evidence="1">
        <name>pyridoxal 5'-phosphate</name>
        <dbReference type="ChEBI" id="CHEBI:597326"/>
    </cofactor>
</comment>
<dbReference type="PROSITE" id="PS00901">
    <property type="entry name" value="CYS_SYNTHASE"/>
    <property type="match status" value="1"/>
</dbReference>